<dbReference type="EMBL" id="JBHSIM010000037">
    <property type="protein sequence ID" value="MFC4834008.1"/>
    <property type="molecule type" value="Genomic_DNA"/>
</dbReference>
<dbReference type="RefSeq" id="WP_274189337.1">
    <property type="nucleotide sequence ID" value="NZ_BAABHN010000037.1"/>
</dbReference>
<evidence type="ECO:0000256" key="1">
    <source>
        <dbReference type="SAM" id="MobiDB-lite"/>
    </source>
</evidence>
<feature type="compositionally biased region" description="Basic and acidic residues" evidence="1">
    <location>
        <begin position="127"/>
        <end position="143"/>
    </location>
</feature>
<reference evidence="3" key="1">
    <citation type="journal article" date="2019" name="Int. J. Syst. Evol. Microbiol.">
        <title>The Global Catalogue of Microorganisms (GCM) 10K type strain sequencing project: providing services to taxonomists for standard genome sequencing and annotation.</title>
        <authorList>
            <consortium name="The Broad Institute Genomics Platform"/>
            <consortium name="The Broad Institute Genome Sequencing Center for Infectious Disease"/>
            <person name="Wu L."/>
            <person name="Ma J."/>
        </authorList>
    </citation>
    <scope>NUCLEOTIDE SEQUENCE [LARGE SCALE GENOMIC DNA]</scope>
    <source>
        <strain evidence="3">CCUG 50347</strain>
    </source>
</reference>
<comment type="caution">
    <text evidence="2">The sequence shown here is derived from an EMBL/GenBank/DDBJ whole genome shotgun (WGS) entry which is preliminary data.</text>
</comment>
<dbReference type="Proteomes" id="UP001595909">
    <property type="component" value="Unassembled WGS sequence"/>
</dbReference>
<evidence type="ECO:0000313" key="2">
    <source>
        <dbReference type="EMBL" id="MFC4834008.1"/>
    </source>
</evidence>
<accession>A0ABV9RJQ4</accession>
<keyword evidence="3" id="KW-1185">Reference proteome</keyword>
<name>A0ABV9RJQ4_9PSEU</name>
<gene>
    <name evidence="2" type="ORF">ACFPEL_16455</name>
</gene>
<proteinExistence type="predicted"/>
<evidence type="ECO:0000313" key="3">
    <source>
        <dbReference type="Proteomes" id="UP001595909"/>
    </source>
</evidence>
<protein>
    <submittedName>
        <fullName evidence="2">Uncharacterized protein</fullName>
    </submittedName>
</protein>
<organism evidence="2 3">
    <name type="scientific">Actinomycetospora chibensis</name>
    <dbReference type="NCBI Taxonomy" id="663606"/>
    <lineage>
        <taxon>Bacteria</taxon>
        <taxon>Bacillati</taxon>
        <taxon>Actinomycetota</taxon>
        <taxon>Actinomycetes</taxon>
        <taxon>Pseudonocardiales</taxon>
        <taxon>Pseudonocardiaceae</taxon>
        <taxon>Actinomycetospora</taxon>
    </lineage>
</organism>
<feature type="region of interest" description="Disordered" evidence="1">
    <location>
        <begin position="121"/>
        <end position="160"/>
    </location>
</feature>
<sequence>MDLRRALLRAAAARPHVLIIGGLGTDRLRARVEQEVARRGWPVASAPADADVVVVIGRPGPELRAVIDGVWTGVPAPRSQIWITDEDEVSSALDDSVQELADLAAQRAHAPRSGLPAIHTGVFPPEQGHDISEQSGHDEPGEHGHHHHDGGMELPGGLAMADLGEDRDGLALDQLHVPLGPVLPEWPSGLVVDIVLQGDVIQEARSRFLDDVAAVERQPDAARALDSAARVLALSGWEGPAARARGLRDVLLFGGGETVRILEELDDLRRRVRRSRLLRWVLRSAGAGRSEVLEALDDKLLSARAAVAGAGAEAPVATDLPSLDARLVGVEFAAARLIVAVADPLPQPALARPTDQGGAS</sequence>